<proteinExistence type="predicted"/>
<protein>
    <submittedName>
        <fullName evidence="2">Uncharacterized protein</fullName>
    </submittedName>
</protein>
<comment type="caution">
    <text evidence="2">The sequence shown here is derived from an EMBL/GenBank/DDBJ whole genome shotgun (WGS) entry which is preliminary data.</text>
</comment>
<name>A0A5C6P321_9TELE</name>
<evidence type="ECO:0000313" key="2">
    <source>
        <dbReference type="EMBL" id="TWW73171.1"/>
    </source>
</evidence>
<dbReference type="AlphaFoldDB" id="A0A5C6P321"/>
<organism evidence="2 3">
    <name type="scientific">Takifugu flavidus</name>
    <name type="common">sansaifugu</name>
    <dbReference type="NCBI Taxonomy" id="433684"/>
    <lineage>
        <taxon>Eukaryota</taxon>
        <taxon>Metazoa</taxon>
        <taxon>Chordata</taxon>
        <taxon>Craniata</taxon>
        <taxon>Vertebrata</taxon>
        <taxon>Euteleostomi</taxon>
        <taxon>Actinopterygii</taxon>
        <taxon>Neopterygii</taxon>
        <taxon>Teleostei</taxon>
        <taxon>Neoteleostei</taxon>
        <taxon>Acanthomorphata</taxon>
        <taxon>Eupercaria</taxon>
        <taxon>Tetraodontiformes</taxon>
        <taxon>Tetradontoidea</taxon>
        <taxon>Tetraodontidae</taxon>
        <taxon>Takifugu</taxon>
    </lineage>
</organism>
<sequence length="207" mass="22687">MVHPKGKQCTRPEGYRGPTLEPGLGLGLNGERLWTHQPQDEHEGSGAVWTGRQTKAEALAVRSSVMEIGFWNMERHPSGVERAGACGGDSLVRRWGSPRSSERVASLRLRVGERVLTRLRIQAAEMSFLPREAGLRIRDRVRSSDIREGLGVEPLLLHIERRLSGEITSLTWLGSGWGSPRRADGSGRGEGCLGTLLKLLPPQRGSG</sequence>
<dbReference type="Proteomes" id="UP000324091">
    <property type="component" value="Chromosome 15"/>
</dbReference>
<reference evidence="2 3" key="1">
    <citation type="submission" date="2019-04" db="EMBL/GenBank/DDBJ databases">
        <title>Chromosome genome assembly for Takifugu flavidus.</title>
        <authorList>
            <person name="Xiao S."/>
        </authorList>
    </citation>
    <scope>NUCLEOTIDE SEQUENCE [LARGE SCALE GENOMIC DNA]</scope>
    <source>
        <strain evidence="2">HTHZ2018</strain>
        <tissue evidence="2">Muscle</tissue>
    </source>
</reference>
<accession>A0A5C6P321</accession>
<gene>
    <name evidence="2" type="ORF">D4764_15G0005650</name>
</gene>
<feature type="region of interest" description="Disordered" evidence="1">
    <location>
        <begin position="1"/>
        <end position="31"/>
    </location>
</feature>
<keyword evidence="3" id="KW-1185">Reference proteome</keyword>
<evidence type="ECO:0000313" key="3">
    <source>
        <dbReference type="Proteomes" id="UP000324091"/>
    </source>
</evidence>
<evidence type="ECO:0000256" key="1">
    <source>
        <dbReference type="SAM" id="MobiDB-lite"/>
    </source>
</evidence>
<dbReference type="EMBL" id="RHFK02000007">
    <property type="protein sequence ID" value="TWW73171.1"/>
    <property type="molecule type" value="Genomic_DNA"/>
</dbReference>